<accession>A0A5P9U401</accession>
<proteinExistence type="predicted"/>
<protein>
    <submittedName>
        <fullName evidence="1">Uncharacterized protein</fullName>
    </submittedName>
</protein>
<dbReference type="EMBL" id="KY315527">
    <property type="protein sequence ID" value="QFW55213.1"/>
    <property type="molecule type" value="Genomic_DNA"/>
</dbReference>
<evidence type="ECO:0000313" key="1">
    <source>
        <dbReference type="EMBL" id="QFW55213.1"/>
    </source>
</evidence>
<name>A0A5P9U401_9BETA</name>
<sequence length="48" mass="5695">MQLSQTLQILRLMNAVVMHRLHCRLPQSRLKLKKITMKSKLIFGIYTL</sequence>
<organism evidence="1">
    <name type="scientific">Human betaherpesvirus 6</name>
    <dbReference type="NCBI Taxonomy" id="10368"/>
    <lineage>
        <taxon>Viruses</taxon>
        <taxon>Duplodnaviria</taxon>
        <taxon>Heunggongvirae</taxon>
        <taxon>Peploviricota</taxon>
        <taxon>Herviviricetes</taxon>
        <taxon>Herpesvirales</taxon>
        <taxon>Orthoherpesviridae</taxon>
        <taxon>Betaherpesvirinae</taxon>
        <taxon>Roseolovirus</taxon>
    </lineage>
</organism>
<reference evidence="1" key="1">
    <citation type="journal article" date="2018" name="BMC Genomics">
        <title>Comparative genomic, transcriptomic, and proteomic reannotation of human herpesvirus 6.</title>
        <authorList>
            <person name="Greninger A.L."/>
            <person name="Knudsen G.M."/>
            <person name="Roychoudhury P."/>
            <person name="Hanson D.J."/>
            <person name="Sedlak R.H."/>
            <person name="Xie H."/>
            <person name="Guan J."/>
            <person name="Nguyen T."/>
            <person name="Peddu V."/>
            <person name="Boeckh M."/>
            <person name="Huang M.L."/>
            <person name="Cook L."/>
            <person name="Depledge D.P."/>
            <person name="Zerr D.M."/>
            <person name="Koelle D.M."/>
            <person name="Gantt S."/>
            <person name="Yoshikawa T."/>
            <person name="Caserta M."/>
            <person name="Hill J.A."/>
            <person name="Jerome K.R."/>
        </authorList>
    </citation>
    <scope>NUCLEOTIDE SEQUENCE</scope>
    <source>
        <strain evidence="1">HP8H1</strain>
    </source>
</reference>